<dbReference type="InterPro" id="IPR010982">
    <property type="entry name" value="Lambda_DNA-bd_dom_sf"/>
</dbReference>
<evidence type="ECO:0000256" key="5">
    <source>
        <dbReference type="SAM" id="MobiDB-lite"/>
    </source>
</evidence>
<feature type="region of interest" description="Disordered" evidence="5">
    <location>
        <begin position="77"/>
        <end position="96"/>
    </location>
</feature>
<gene>
    <name evidence="8" type="ORF">ETQ85_20915</name>
    <name evidence="7" type="ORF">ETQ85_24065</name>
</gene>
<comment type="similarity">
    <text evidence="1">Belongs to the ner transcriptional regulatory family.</text>
</comment>
<name>A0A6C2CDD7_9RHOO</name>
<keyword evidence="4" id="KW-0804">Transcription</keyword>
<dbReference type="Pfam" id="PF13693">
    <property type="entry name" value="HTH_35"/>
    <property type="match status" value="1"/>
</dbReference>
<evidence type="ECO:0000313" key="8">
    <source>
        <dbReference type="EMBL" id="TYC53785.1"/>
    </source>
</evidence>
<keyword evidence="9" id="KW-1185">Reference proteome</keyword>
<evidence type="ECO:0000256" key="2">
    <source>
        <dbReference type="ARBA" id="ARBA00023015"/>
    </source>
</evidence>
<keyword evidence="3" id="KW-0238">DNA-binding</keyword>
<dbReference type="Gene3D" id="1.10.260.40">
    <property type="entry name" value="lambda repressor-like DNA-binding domains"/>
    <property type="match status" value="1"/>
</dbReference>
<evidence type="ECO:0000256" key="3">
    <source>
        <dbReference type="ARBA" id="ARBA00023125"/>
    </source>
</evidence>
<dbReference type="AlphaFoldDB" id="A0A6C2CDD7"/>
<dbReference type="Proteomes" id="UP000389128">
    <property type="component" value="Unassembled WGS sequence"/>
</dbReference>
<feature type="domain" description="HTH cro/C1-type" evidence="6">
    <location>
        <begin position="15"/>
        <end position="68"/>
    </location>
</feature>
<dbReference type="GO" id="GO:0003677">
    <property type="term" value="F:DNA binding"/>
    <property type="evidence" value="ECO:0007669"/>
    <property type="project" value="UniProtKB-KW"/>
</dbReference>
<dbReference type="EMBL" id="SDKK01000025">
    <property type="protein sequence ID" value="TYC53785.1"/>
    <property type="molecule type" value="Genomic_DNA"/>
</dbReference>
<evidence type="ECO:0000256" key="4">
    <source>
        <dbReference type="ARBA" id="ARBA00023163"/>
    </source>
</evidence>
<evidence type="ECO:0000313" key="7">
    <source>
        <dbReference type="EMBL" id="TYC51612.1"/>
    </source>
</evidence>
<sequence length="96" mass="10782">MPMKSLRSVMDAVEIIYRLRRLGKSQAQIARDLGVTGGVVNNVIHDRITAYEVASHIAGLLTCRIEELWPARYTFKPRGPSAHRGVQKEGTPWPDQ</sequence>
<evidence type="ECO:0000259" key="6">
    <source>
        <dbReference type="PROSITE" id="PS50943"/>
    </source>
</evidence>
<comment type="caution">
    <text evidence="7">The sequence shown here is derived from an EMBL/GenBank/DDBJ whole genome shotgun (WGS) entry which is preliminary data.</text>
</comment>
<organism evidence="7 9">
    <name type="scientific">Zoogloea oleivorans</name>
    <dbReference type="NCBI Taxonomy" id="1552750"/>
    <lineage>
        <taxon>Bacteria</taxon>
        <taxon>Pseudomonadati</taxon>
        <taxon>Pseudomonadota</taxon>
        <taxon>Betaproteobacteria</taxon>
        <taxon>Rhodocyclales</taxon>
        <taxon>Zoogloeaceae</taxon>
        <taxon>Zoogloea</taxon>
    </lineage>
</organism>
<dbReference type="OrthoDB" id="3034420at2"/>
<dbReference type="PROSITE" id="PS50943">
    <property type="entry name" value="HTH_CROC1"/>
    <property type="match status" value="1"/>
</dbReference>
<dbReference type="SUPFAM" id="SSF47413">
    <property type="entry name" value="lambda repressor-like DNA-binding domains"/>
    <property type="match status" value="1"/>
</dbReference>
<dbReference type="CDD" id="cd00093">
    <property type="entry name" value="HTH_XRE"/>
    <property type="match status" value="1"/>
</dbReference>
<keyword evidence="2" id="KW-0805">Transcription regulation</keyword>
<accession>A0A6C2CDD7</accession>
<evidence type="ECO:0000256" key="1">
    <source>
        <dbReference type="ARBA" id="ARBA00006157"/>
    </source>
</evidence>
<proteinExistence type="inferred from homology"/>
<dbReference type="InterPro" id="IPR001387">
    <property type="entry name" value="Cro/C1-type_HTH"/>
</dbReference>
<reference evidence="7 9" key="1">
    <citation type="submission" date="2019-01" db="EMBL/GenBank/DDBJ databases">
        <title>Zoogloea oleivorans genome sequencing and assembly.</title>
        <authorList>
            <person name="Tancsics A."/>
            <person name="Farkas M."/>
            <person name="Kriszt B."/>
            <person name="Maroti G."/>
            <person name="Horvath B."/>
        </authorList>
    </citation>
    <scope>NUCLEOTIDE SEQUENCE [LARGE SCALE GENOMIC DNA]</scope>
    <source>
        <strain evidence="7 9">Buc</strain>
    </source>
</reference>
<dbReference type="EMBL" id="SDKK01000039">
    <property type="protein sequence ID" value="TYC51612.1"/>
    <property type="molecule type" value="Genomic_DNA"/>
</dbReference>
<protein>
    <recommendedName>
        <fullName evidence="6">HTH cro/C1-type domain-containing protein</fullName>
    </recommendedName>
</protein>
<evidence type="ECO:0000313" key="9">
    <source>
        <dbReference type="Proteomes" id="UP000389128"/>
    </source>
</evidence>
<dbReference type="InterPro" id="IPR038722">
    <property type="entry name" value="Ner_HTH_dom"/>
</dbReference>